<feature type="region of interest" description="Disordered" evidence="1">
    <location>
        <begin position="224"/>
        <end position="276"/>
    </location>
</feature>
<evidence type="ECO:0000313" key="3">
    <source>
        <dbReference type="Proteomes" id="UP000053989"/>
    </source>
</evidence>
<dbReference type="Proteomes" id="UP000053989">
    <property type="component" value="Unassembled WGS sequence"/>
</dbReference>
<gene>
    <name evidence="2" type="ORF">SCLCIDRAFT_538198</name>
</gene>
<feature type="compositionally biased region" description="Basic residues" evidence="1">
    <location>
        <begin position="235"/>
        <end position="248"/>
    </location>
</feature>
<dbReference type="InParanoid" id="A0A0C3AK06"/>
<dbReference type="AlphaFoldDB" id="A0A0C3AK06"/>
<keyword evidence="3" id="KW-1185">Reference proteome</keyword>
<protein>
    <submittedName>
        <fullName evidence="2">Uncharacterized protein</fullName>
    </submittedName>
</protein>
<dbReference type="HOGENOM" id="CLU_860957_0_0_1"/>
<reference evidence="3" key="2">
    <citation type="submission" date="2015-01" db="EMBL/GenBank/DDBJ databases">
        <title>Evolutionary Origins and Diversification of the Mycorrhizal Mutualists.</title>
        <authorList>
            <consortium name="DOE Joint Genome Institute"/>
            <consortium name="Mycorrhizal Genomics Consortium"/>
            <person name="Kohler A."/>
            <person name="Kuo A."/>
            <person name="Nagy L.G."/>
            <person name="Floudas D."/>
            <person name="Copeland A."/>
            <person name="Barry K.W."/>
            <person name="Cichocki N."/>
            <person name="Veneault-Fourrey C."/>
            <person name="LaButti K."/>
            <person name="Lindquist E.A."/>
            <person name="Lipzen A."/>
            <person name="Lundell T."/>
            <person name="Morin E."/>
            <person name="Murat C."/>
            <person name="Riley R."/>
            <person name="Ohm R."/>
            <person name="Sun H."/>
            <person name="Tunlid A."/>
            <person name="Henrissat B."/>
            <person name="Grigoriev I.V."/>
            <person name="Hibbett D.S."/>
            <person name="Martin F."/>
        </authorList>
    </citation>
    <scope>NUCLEOTIDE SEQUENCE [LARGE SCALE GENOMIC DNA]</scope>
    <source>
        <strain evidence="3">Foug A</strain>
    </source>
</reference>
<name>A0A0C3AK06_9AGAM</name>
<accession>A0A0C3AK06</accession>
<organism evidence="2 3">
    <name type="scientific">Scleroderma citrinum Foug A</name>
    <dbReference type="NCBI Taxonomy" id="1036808"/>
    <lineage>
        <taxon>Eukaryota</taxon>
        <taxon>Fungi</taxon>
        <taxon>Dikarya</taxon>
        <taxon>Basidiomycota</taxon>
        <taxon>Agaricomycotina</taxon>
        <taxon>Agaricomycetes</taxon>
        <taxon>Agaricomycetidae</taxon>
        <taxon>Boletales</taxon>
        <taxon>Sclerodermatineae</taxon>
        <taxon>Sclerodermataceae</taxon>
        <taxon>Scleroderma</taxon>
    </lineage>
</organism>
<feature type="compositionally biased region" description="Low complexity" evidence="1">
    <location>
        <begin position="253"/>
        <end position="264"/>
    </location>
</feature>
<evidence type="ECO:0000313" key="2">
    <source>
        <dbReference type="EMBL" id="KIM65282.1"/>
    </source>
</evidence>
<evidence type="ECO:0000256" key="1">
    <source>
        <dbReference type="SAM" id="MobiDB-lite"/>
    </source>
</evidence>
<reference evidence="2 3" key="1">
    <citation type="submission" date="2014-04" db="EMBL/GenBank/DDBJ databases">
        <authorList>
            <consortium name="DOE Joint Genome Institute"/>
            <person name="Kuo A."/>
            <person name="Kohler A."/>
            <person name="Nagy L.G."/>
            <person name="Floudas D."/>
            <person name="Copeland A."/>
            <person name="Barry K.W."/>
            <person name="Cichocki N."/>
            <person name="Veneault-Fourrey C."/>
            <person name="LaButti K."/>
            <person name="Lindquist E.A."/>
            <person name="Lipzen A."/>
            <person name="Lundell T."/>
            <person name="Morin E."/>
            <person name="Murat C."/>
            <person name="Sun H."/>
            <person name="Tunlid A."/>
            <person name="Henrissat B."/>
            <person name="Grigoriev I.V."/>
            <person name="Hibbett D.S."/>
            <person name="Martin F."/>
            <person name="Nordberg H.P."/>
            <person name="Cantor M.N."/>
            <person name="Hua S.X."/>
        </authorList>
    </citation>
    <scope>NUCLEOTIDE SEQUENCE [LARGE SCALE GENOMIC DNA]</scope>
    <source>
        <strain evidence="2 3">Foug A</strain>
    </source>
</reference>
<proteinExistence type="predicted"/>
<dbReference type="EMBL" id="KN822023">
    <property type="protein sequence ID" value="KIM65282.1"/>
    <property type="molecule type" value="Genomic_DNA"/>
</dbReference>
<sequence>MQGKSLHFSPLLYDVVTASRYQLFTLPHTDLRHSTTQNLANQRTVAAEGAKRGAARLSTPPNQAGQAPLYLATRRTPGAQRGVAPLVALVKQEYSARRPRAIPSQALLHRPVGARQGVVVVVVVVEVEVAVAVGTREAVEEAGIRAAAVAAVGIQARRLKKPLRTPGEVGGGQALNGTRPQKMLLLALRIAAGTRAKNLPGLPGEMPPGDGARAEAQLRAASLSPALDGGSPRLVRSRPHLGGGRRHLGGGSPHLVRSSPRPVGGNPPPVGEAPRNHDLHVVHPQSHTALPGVPIRRKVISVRHRGELTFPPRRVLTSALHER</sequence>